<evidence type="ECO:0000313" key="2">
    <source>
        <dbReference type="Proteomes" id="UP001174934"/>
    </source>
</evidence>
<keyword evidence="2" id="KW-1185">Reference proteome</keyword>
<proteinExistence type="predicted"/>
<accession>A0AA40BVJ3</accession>
<name>A0AA40BVJ3_9PEZI</name>
<organism evidence="1 2">
    <name type="scientific">Bombardia bombarda</name>
    <dbReference type="NCBI Taxonomy" id="252184"/>
    <lineage>
        <taxon>Eukaryota</taxon>
        <taxon>Fungi</taxon>
        <taxon>Dikarya</taxon>
        <taxon>Ascomycota</taxon>
        <taxon>Pezizomycotina</taxon>
        <taxon>Sordariomycetes</taxon>
        <taxon>Sordariomycetidae</taxon>
        <taxon>Sordariales</taxon>
        <taxon>Lasiosphaeriaceae</taxon>
        <taxon>Bombardia</taxon>
    </lineage>
</organism>
<gene>
    <name evidence="1" type="ORF">B0T17DRAFT_381015</name>
</gene>
<protein>
    <submittedName>
        <fullName evidence="1">Uncharacterized protein</fullName>
    </submittedName>
</protein>
<evidence type="ECO:0000313" key="1">
    <source>
        <dbReference type="EMBL" id="KAK0615218.1"/>
    </source>
</evidence>
<dbReference type="Proteomes" id="UP001174934">
    <property type="component" value="Unassembled WGS sequence"/>
</dbReference>
<comment type="caution">
    <text evidence="1">The sequence shown here is derived from an EMBL/GenBank/DDBJ whole genome shotgun (WGS) entry which is preliminary data.</text>
</comment>
<dbReference type="EMBL" id="JAULSR010000007">
    <property type="protein sequence ID" value="KAK0615218.1"/>
    <property type="molecule type" value="Genomic_DNA"/>
</dbReference>
<dbReference type="AlphaFoldDB" id="A0AA40BVJ3"/>
<sequence length="125" mass="13640">MKGIVGSDLTAHHHISQRDVDEMITVRISANRPSHRIAISNLDPGLHWLGACCQRTDPSSPRLARHACGETFAGPPLVCLKQSMEILKHCQHGRLECRTPSPTESLQAASTTHMASVLGMLSLVR</sequence>
<reference evidence="1" key="1">
    <citation type="submission" date="2023-06" db="EMBL/GenBank/DDBJ databases">
        <title>Genome-scale phylogeny and comparative genomics of the fungal order Sordariales.</title>
        <authorList>
            <consortium name="Lawrence Berkeley National Laboratory"/>
            <person name="Hensen N."/>
            <person name="Bonometti L."/>
            <person name="Westerberg I."/>
            <person name="Brannstrom I.O."/>
            <person name="Guillou S."/>
            <person name="Cros-Aarteil S."/>
            <person name="Calhoun S."/>
            <person name="Haridas S."/>
            <person name="Kuo A."/>
            <person name="Mondo S."/>
            <person name="Pangilinan J."/>
            <person name="Riley R."/>
            <person name="LaButti K."/>
            <person name="Andreopoulos B."/>
            <person name="Lipzen A."/>
            <person name="Chen C."/>
            <person name="Yanf M."/>
            <person name="Daum C."/>
            <person name="Ng V."/>
            <person name="Clum A."/>
            <person name="Steindorff A."/>
            <person name="Ohm R."/>
            <person name="Martin F."/>
            <person name="Silar P."/>
            <person name="Natvig D."/>
            <person name="Lalanne C."/>
            <person name="Gautier V."/>
            <person name="Ament-velasquez S.L."/>
            <person name="Kruys A."/>
            <person name="Hutchinson M.I."/>
            <person name="Powell A.J."/>
            <person name="Barry K."/>
            <person name="Miller A.N."/>
            <person name="Grigoriev I.V."/>
            <person name="Debuchy R."/>
            <person name="Gladieux P."/>
            <person name="Thoren M.H."/>
            <person name="Johannesson H."/>
        </authorList>
    </citation>
    <scope>NUCLEOTIDE SEQUENCE</scope>
    <source>
        <strain evidence="1">SMH3391-2</strain>
    </source>
</reference>